<keyword evidence="2" id="KW-0012">Acyltransferase</keyword>
<dbReference type="PROSITE" id="PS51186">
    <property type="entry name" value="GNAT"/>
    <property type="match status" value="1"/>
</dbReference>
<accession>A0A1M5GQ18</accession>
<organism evidence="4 5">
    <name type="scientific">Bradyrhizobium erythrophlei</name>
    <dbReference type="NCBI Taxonomy" id="1437360"/>
    <lineage>
        <taxon>Bacteria</taxon>
        <taxon>Pseudomonadati</taxon>
        <taxon>Pseudomonadota</taxon>
        <taxon>Alphaproteobacteria</taxon>
        <taxon>Hyphomicrobiales</taxon>
        <taxon>Nitrobacteraceae</taxon>
        <taxon>Bradyrhizobium</taxon>
    </lineage>
</organism>
<dbReference type="Gene3D" id="3.40.630.30">
    <property type="match status" value="1"/>
</dbReference>
<dbReference type="PANTHER" id="PTHR43877">
    <property type="entry name" value="AMINOALKYLPHOSPHONATE N-ACETYLTRANSFERASE-RELATED-RELATED"/>
    <property type="match status" value="1"/>
</dbReference>
<proteinExistence type="predicted"/>
<evidence type="ECO:0000313" key="5">
    <source>
        <dbReference type="Proteomes" id="UP000189796"/>
    </source>
</evidence>
<dbReference type="AlphaFoldDB" id="A0A1M5GQ18"/>
<dbReference type="GO" id="GO:0005840">
    <property type="term" value="C:ribosome"/>
    <property type="evidence" value="ECO:0007669"/>
    <property type="project" value="UniProtKB-KW"/>
</dbReference>
<evidence type="ECO:0000256" key="2">
    <source>
        <dbReference type="ARBA" id="ARBA00023315"/>
    </source>
</evidence>
<dbReference type="SUPFAM" id="SSF55729">
    <property type="entry name" value="Acyl-CoA N-acyltransferases (Nat)"/>
    <property type="match status" value="1"/>
</dbReference>
<keyword evidence="4" id="KW-0689">Ribosomal protein</keyword>
<dbReference type="RefSeq" id="WP_079599577.1">
    <property type="nucleotide sequence ID" value="NZ_LT670817.1"/>
</dbReference>
<dbReference type="InterPro" id="IPR016181">
    <property type="entry name" value="Acyl_CoA_acyltransferase"/>
</dbReference>
<dbReference type="GO" id="GO:0016747">
    <property type="term" value="F:acyltransferase activity, transferring groups other than amino-acyl groups"/>
    <property type="evidence" value="ECO:0007669"/>
    <property type="project" value="InterPro"/>
</dbReference>
<dbReference type="OrthoDB" id="7585366at2"/>
<dbReference type="EMBL" id="LT670817">
    <property type="protein sequence ID" value="SHG05900.1"/>
    <property type="molecule type" value="Genomic_DNA"/>
</dbReference>
<sequence length="191" mass="21421">MDRPLSAAPAPEATSFGWTRATDAGLTFRRIANADLAFLARVYASTRAEELAALDWPDEQKAAFLEQQFQAQHAHYQQYYPDADWLVTMRGGEDIGRLYLERWPSQHRIIDIAFLPAHRGHGLGAALLRDLLDEAAIAGKAVSIHVEKFNPAMRLYRRLGFKTEEDKGVYDLMRWTAAPASPRTGDHANTA</sequence>
<dbReference type="Proteomes" id="UP000189796">
    <property type="component" value="Chromosome I"/>
</dbReference>
<protein>
    <submittedName>
        <fullName evidence="4">Ribosomal protein S18 acetylase RimI</fullName>
    </submittedName>
</protein>
<evidence type="ECO:0000256" key="1">
    <source>
        <dbReference type="ARBA" id="ARBA00022679"/>
    </source>
</evidence>
<dbReference type="Pfam" id="PF00583">
    <property type="entry name" value="Acetyltransf_1"/>
    <property type="match status" value="1"/>
</dbReference>
<feature type="domain" description="N-acetyltransferase" evidence="3">
    <location>
        <begin position="26"/>
        <end position="178"/>
    </location>
</feature>
<dbReference type="InterPro" id="IPR000182">
    <property type="entry name" value="GNAT_dom"/>
</dbReference>
<gene>
    <name evidence="4" type="ORF">SAMN05443248_0137</name>
</gene>
<evidence type="ECO:0000313" key="4">
    <source>
        <dbReference type="EMBL" id="SHG05900.1"/>
    </source>
</evidence>
<name>A0A1M5GQ18_9BRAD</name>
<dbReference type="InterPro" id="IPR050832">
    <property type="entry name" value="Bact_Acetyltransf"/>
</dbReference>
<keyword evidence="1" id="KW-0808">Transferase</keyword>
<evidence type="ECO:0000259" key="3">
    <source>
        <dbReference type="PROSITE" id="PS51186"/>
    </source>
</evidence>
<keyword evidence="4" id="KW-0687">Ribonucleoprotein</keyword>
<reference evidence="4 5" key="1">
    <citation type="submission" date="2016-11" db="EMBL/GenBank/DDBJ databases">
        <authorList>
            <person name="Jaros S."/>
            <person name="Januszkiewicz K."/>
            <person name="Wedrychowicz H."/>
        </authorList>
    </citation>
    <scope>NUCLEOTIDE SEQUENCE [LARGE SCALE GENOMIC DNA]</scope>
    <source>
        <strain evidence="4 5">GAS138</strain>
    </source>
</reference>
<dbReference type="CDD" id="cd04301">
    <property type="entry name" value="NAT_SF"/>
    <property type="match status" value="1"/>
</dbReference>